<proteinExistence type="predicted"/>
<dbReference type="Gene3D" id="3.30.420.10">
    <property type="entry name" value="Ribonuclease H-like superfamily/Ribonuclease H"/>
    <property type="match status" value="1"/>
</dbReference>
<keyword evidence="2" id="KW-0695">RNA-directed DNA polymerase</keyword>
<dbReference type="PROSITE" id="PS50994">
    <property type="entry name" value="INTEGRASE"/>
    <property type="match status" value="1"/>
</dbReference>
<gene>
    <name evidence="2" type="ORF">Tci_279688</name>
</gene>
<evidence type="ECO:0000259" key="1">
    <source>
        <dbReference type="PROSITE" id="PS50994"/>
    </source>
</evidence>
<dbReference type="AlphaFoldDB" id="A0A699GZY9"/>
<dbReference type="EMBL" id="BKCJ010088297">
    <property type="protein sequence ID" value="GEX07713.1"/>
    <property type="molecule type" value="Genomic_DNA"/>
</dbReference>
<dbReference type="SUPFAM" id="SSF53098">
    <property type="entry name" value="Ribonuclease H-like"/>
    <property type="match status" value="1"/>
</dbReference>
<dbReference type="PANTHER" id="PTHR48475:SF1">
    <property type="entry name" value="RNASE H TYPE-1 DOMAIN-CONTAINING PROTEIN"/>
    <property type="match status" value="1"/>
</dbReference>
<name>A0A699GZY9_TANCI</name>
<keyword evidence="2" id="KW-0808">Transferase</keyword>
<dbReference type="PANTHER" id="PTHR48475">
    <property type="entry name" value="RIBONUCLEASE H"/>
    <property type="match status" value="1"/>
</dbReference>
<organism evidence="2">
    <name type="scientific">Tanacetum cinerariifolium</name>
    <name type="common">Dalmatian daisy</name>
    <name type="synonym">Chrysanthemum cinerariifolium</name>
    <dbReference type="NCBI Taxonomy" id="118510"/>
    <lineage>
        <taxon>Eukaryota</taxon>
        <taxon>Viridiplantae</taxon>
        <taxon>Streptophyta</taxon>
        <taxon>Embryophyta</taxon>
        <taxon>Tracheophyta</taxon>
        <taxon>Spermatophyta</taxon>
        <taxon>Magnoliopsida</taxon>
        <taxon>eudicotyledons</taxon>
        <taxon>Gunneridae</taxon>
        <taxon>Pentapetalae</taxon>
        <taxon>asterids</taxon>
        <taxon>campanulids</taxon>
        <taxon>Asterales</taxon>
        <taxon>Asteraceae</taxon>
        <taxon>Asteroideae</taxon>
        <taxon>Anthemideae</taxon>
        <taxon>Anthemidinae</taxon>
        <taxon>Tanacetum</taxon>
    </lineage>
</organism>
<sequence length="274" mass="31601">SSGLRRSSAMPCFFIHAIYVMYCRYIRSLSVMLSRTSFHVLYGRGALHQFTKVMQKYGVTHRLATPYHPQTSGQVEVSNHGLKRILERAVGENRASWSDKLDDALWAFRTAYKTPIGCTPYKLVYGKACHLPIELEHKAYWALKHANFDLKTAGDHKKVQINELNELRDQAYENSLIYKEKSKRLHDSKIKNRVFNIGDRVLLFNSRLKIFSGKLKSRWSGSFTISHVFPYATVELTQPDGPNFKVNGHRLKHYFGEDLPKLVVPDLQTFANDH</sequence>
<dbReference type="GO" id="GO:0015074">
    <property type="term" value="P:DNA integration"/>
    <property type="evidence" value="ECO:0007669"/>
    <property type="project" value="InterPro"/>
</dbReference>
<dbReference type="GO" id="GO:0003964">
    <property type="term" value="F:RNA-directed DNA polymerase activity"/>
    <property type="evidence" value="ECO:0007669"/>
    <property type="project" value="UniProtKB-KW"/>
</dbReference>
<reference evidence="2" key="1">
    <citation type="journal article" date="2019" name="Sci. Rep.">
        <title>Draft genome of Tanacetum cinerariifolium, the natural source of mosquito coil.</title>
        <authorList>
            <person name="Yamashiro T."/>
            <person name="Shiraishi A."/>
            <person name="Satake H."/>
            <person name="Nakayama K."/>
        </authorList>
    </citation>
    <scope>NUCLEOTIDE SEQUENCE</scope>
</reference>
<protein>
    <submittedName>
        <fullName evidence="2">Reverse transcriptase domain-containing protein</fullName>
    </submittedName>
</protein>
<evidence type="ECO:0000313" key="2">
    <source>
        <dbReference type="EMBL" id="GEX07713.1"/>
    </source>
</evidence>
<dbReference type="GO" id="GO:0003676">
    <property type="term" value="F:nucleic acid binding"/>
    <property type="evidence" value="ECO:0007669"/>
    <property type="project" value="InterPro"/>
</dbReference>
<feature type="domain" description="Integrase catalytic" evidence="1">
    <location>
        <begin position="42"/>
        <end position="128"/>
    </location>
</feature>
<feature type="non-terminal residue" evidence="2">
    <location>
        <position position="1"/>
    </location>
</feature>
<dbReference type="InterPro" id="IPR036397">
    <property type="entry name" value="RNaseH_sf"/>
</dbReference>
<keyword evidence="2" id="KW-0548">Nucleotidyltransferase</keyword>
<accession>A0A699GZY9</accession>
<dbReference type="InterPro" id="IPR012337">
    <property type="entry name" value="RNaseH-like_sf"/>
</dbReference>
<dbReference type="InterPro" id="IPR001584">
    <property type="entry name" value="Integrase_cat-core"/>
</dbReference>
<comment type="caution">
    <text evidence="2">The sequence shown here is derived from an EMBL/GenBank/DDBJ whole genome shotgun (WGS) entry which is preliminary data.</text>
</comment>